<evidence type="ECO:0000313" key="2">
    <source>
        <dbReference type="EMBL" id="CAH1721258.1"/>
    </source>
</evidence>
<organism evidence="2 3">
    <name type="scientific">Aphis gossypii</name>
    <name type="common">Cotton aphid</name>
    <dbReference type="NCBI Taxonomy" id="80765"/>
    <lineage>
        <taxon>Eukaryota</taxon>
        <taxon>Metazoa</taxon>
        <taxon>Ecdysozoa</taxon>
        <taxon>Arthropoda</taxon>
        <taxon>Hexapoda</taxon>
        <taxon>Insecta</taxon>
        <taxon>Pterygota</taxon>
        <taxon>Neoptera</taxon>
        <taxon>Paraneoptera</taxon>
        <taxon>Hemiptera</taxon>
        <taxon>Sternorrhyncha</taxon>
        <taxon>Aphidomorpha</taxon>
        <taxon>Aphidoidea</taxon>
        <taxon>Aphididae</taxon>
        <taxon>Aphidini</taxon>
        <taxon>Aphis</taxon>
        <taxon>Aphis</taxon>
    </lineage>
</organism>
<feature type="compositionally biased region" description="Polar residues" evidence="1">
    <location>
        <begin position="97"/>
        <end position="114"/>
    </location>
</feature>
<evidence type="ECO:0000313" key="3">
    <source>
        <dbReference type="Proteomes" id="UP001154329"/>
    </source>
</evidence>
<feature type="compositionally biased region" description="Polar residues" evidence="1">
    <location>
        <begin position="51"/>
        <end position="60"/>
    </location>
</feature>
<dbReference type="AlphaFoldDB" id="A0A9P0IX66"/>
<feature type="region of interest" description="Disordered" evidence="1">
    <location>
        <begin position="139"/>
        <end position="165"/>
    </location>
</feature>
<dbReference type="Proteomes" id="UP001154329">
    <property type="component" value="Chromosome 2"/>
</dbReference>
<feature type="region of interest" description="Disordered" evidence="1">
    <location>
        <begin position="242"/>
        <end position="266"/>
    </location>
</feature>
<feature type="compositionally biased region" description="Basic and acidic residues" evidence="1">
    <location>
        <begin position="301"/>
        <end position="319"/>
    </location>
</feature>
<feature type="compositionally biased region" description="Polar residues" evidence="1">
    <location>
        <begin position="1"/>
        <end position="12"/>
    </location>
</feature>
<proteinExistence type="predicted"/>
<reference evidence="2" key="2">
    <citation type="submission" date="2022-10" db="EMBL/GenBank/DDBJ databases">
        <authorList>
            <consortium name="ENA_rothamsted_submissions"/>
            <consortium name="culmorum"/>
            <person name="King R."/>
        </authorList>
    </citation>
    <scope>NUCLEOTIDE SEQUENCE</scope>
</reference>
<dbReference type="EMBL" id="OU899035">
    <property type="protein sequence ID" value="CAH1721258.1"/>
    <property type="molecule type" value="Genomic_DNA"/>
</dbReference>
<protein>
    <submittedName>
        <fullName evidence="2">Uncharacterized protein</fullName>
    </submittedName>
</protein>
<keyword evidence="3" id="KW-1185">Reference proteome</keyword>
<reference evidence="2" key="1">
    <citation type="submission" date="2022-02" db="EMBL/GenBank/DDBJ databases">
        <authorList>
            <person name="King R."/>
        </authorList>
    </citation>
    <scope>NUCLEOTIDE SEQUENCE</scope>
</reference>
<accession>A0A9P0IX66</accession>
<gene>
    <name evidence="2" type="ORF">APHIGO_LOCUS4325</name>
</gene>
<evidence type="ECO:0000256" key="1">
    <source>
        <dbReference type="SAM" id="MobiDB-lite"/>
    </source>
</evidence>
<name>A0A9P0IX66_APHGO</name>
<feature type="region of interest" description="Disordered" evidence="1">
    <location>
        <begin position="292"/>
        <end position="319"/>
    </location>
</feature>
<sequence>MDDQNTTATNPPEQAAEPDQQLLRAASPETDFRRRRPRTARMSTGAGMRRSYNQVSQGVTGANPIPAEADMPRSPRRPAANHTANINNDNEIDGRRTTATNQPQQAAEQPTVSQQLLCAPSAETRRRSRFTTIRISTRGGMHRRRSLSPEPVMRQPNAHGGGDRPVVSQGVTTINQPQQTAEQPAISQRLLWAAEEETRRRSRSTMMRISTLQMNRVQNLGPDPVLWEYYVNEGDDRPMFSEVVAGTNPTPTEADRPRSPRRYPQLAEISRPRPIPLIERRWFRPPLLSLIPLASNDSEQPPDRHQPHQHQQHPELPDQ</sequence>
<feature type="region of interest" description="Disordered" evidence="1">
    <location>
        <begin position="1"/>
        <end position="114"/>
    </location>
</feature>